<reference evidence="1 2" key="1">
    <citation type="submission" date="2019-08" db="EMBL/GenBank/DDBJ databases">
        <title>In-depth cultivation of the pig gut microbiome towards novel bacterial diversity and tailored functional studies.</title>
        <authorList>
            <person name="Wylensek D."/>
            <person name="Hitch T.C.A."/>
            <person name="Clavel T."/>
        </authorList>
    </citation>
    <scope>NUCLEOTIDE SEQUENCE [LARGE SCALE GENOMIC DNA]</scope>
    <source>
        <strain evidence="1 2">LKV-472-APC-3</strain>
    </source>
</reference>
<keyword evidence="2" id="KW-1185">Reference proteome</keyword>
<protein>
    <recommendedName>
        <fullName evidence="3">Restriction endonuclease</fullName>
    </recommendedName>
</protein>
<dbReference type="EMBL" id="VUMR01000018">
    <property type="protein sequence ID" value="MSS56227.1"/>
    <property type="molecule type" value="Genomic_DNA"/>
</dbReference>
<evidence type="ECO:0008006" key="3">
    <source>
        <dbReference type="Google" id="ProtNLM"/>
    </source>
</evidence>
<organism evidence="1 2">
    <name type="scientific">Holdemanella porci</name>
    <dbReference type="NCBI Taxonomy" id="2652276"/>
    <lineage>
        <taxon>Bacteria</taxon>
        <taxon>Bacillati</taxon>
        <taxon>Bacillota</taxon>
        <taxon>Erysipelotrichia</taxon>
        <taxon>Erysipelotrichales</taxon>
        <taxon>Erysipelotrichaceae</taxon>
        <taxon>Holdemanella</taxon>
    </lineage>
</organism>
<evidence type="ECO:0000313" key="2">
    <source>
        <dbReference type="Proteomes" id="UP000434241"/>
    </source>
</evidence>
<accession>A0A6N7VET6</accession>
<dbReference type="PANTHER" id="PTHR38733:SF1">
    <property type="entry name" value="TYPE IV METHYL-DIRECTED RESTRICTION ENZYME ECOKMCRBC"/>
    <property type="match status" value="1"/>
</dbReference>
<dbReference type="Proteomes" id="UP000434241">
    <property type="component" value="Unassembled WGS sequence"/>
</dbReference>
<dbReference type="InterPro" id="IPR019292">
    <property type="entry name" value="McrC"/>
</dbReference>
<dbReference type="GeneID" id="93158609"/>
<evidence type="ECO:0000313" key="1">
    <source>
        <dbReference type="EMBL" id="MSS56227.1"/>
    </source>
</evidence>
<dbReference type="PANTHER" id="PTHR38733">
    <property type="entry name" value="PROTEIN MCRC"/>
    <property type="match status" value="1"/>
</dbReference>
<comment type="caution">
    <text evidence="1">The sequence shown here is derived from an EMBL/GenBank/DDBJ whole genome shotgun (WGS) entry which is preliminary data.</text>
</comment>
<dbReference type="RefSeq" id="WP_154555874.1">
    <property type="nucleotide sequence ID" value="NZ_VUMR01000018.1"/>
</dbReference>
<proteinExistence type="predicted"/>
<sequence>MKNLESKKIRLFFKESNGDYIKDWSPIPREFRIPSSTFVADNMNNTDEEFMGLFKTTNNTYRTSGTIGVGWLKDSQRKTIIDDTGNACAILIKPRFKVLDPWEMLAEVFADPEYENYILENGPFYKFNVSEKMIPIPSTEKGGEFLAALSFLNICSKLCRRHLSRQISFTEENLNGKIIGSIDMAKHIKCNVSKGREDRIYCRYPTFTLDNLENRIVKAALIKSHRIIQSNHAKSENINRLFSYCLSSLKTVRTVKISKSDFNKINTTGCNSNYKPVIELAKTILFNKGIYDLFNSNTDDEYRFVIPYTINMERLFEFYIRSIIKKKLQNERNSLYKLDTYRSKDTNPLKVYEDNPTKKVYLMNSYIPDISIYTEIDGEKKYIAVFDVKYQHSTNQAYASSIRHNTHQLLFYTLLLNVKTCGFIFPSEQYAESIEDGISLNIMNGNRIKNTDENIIKYYQLLMNLTSESDCIKSVNQILKVINNS</sequence>
<dbReference type="AlphaFoldDB" id="A0A6N7VET6"/>
<dbReference type="Pfam" id="PF10117">
    <property type="entry name" value="McrBC"/>
    <property type="match status" value="1"/>
</dbReference>
<name>A0A6N7VET6_9FIRM</name>
<gene>
    <name evidence="1" type="ORF">FYJ55_04810</name>
</gene>